<dbReference type="Proteomes" id="UP000030136">
    <property type="component" value="Unassembled WGS sequence"/>
</dbReference>
<reference evidence="2 3" key="1">
    <citation type="submission" date="2014-08" db="EMBL/GenBank/DDBJ databases">
        <title>Porphyromonas crevioricanis strain:COT-253_OH1447 Genome sequencing.</title>
        <authorList>
            <person name="Wallis C."/>
            <person name="Deusch O."/>
            <person name="O'Flynn C."/>
            <person name="Davis I."/>
            <person name="Jospin G."/>
            <person name="Darling A.E."/>
            <person name="Coil D.A."/>
            <person name="Alexiev A."/>
            <person name="Horsfall A."/>
            <person name="Kirkwood N."/>
            <person name="Harris S."/>
            <person name="Eisen J.A."/>
        </authorList>
    </citation>
    <scope>NUCLEOTIDE SEQUENCE [LARGE SCALE GENOMIC DNA]</scope>
    <source>
        <strain evidence="3">COT-253 OH1447</strain>
    </source>
</reference>
<protein>
    <recommendedName>
        <fullName evidence="4">DUF4290 domain-containing protein</fullName>
    </recommendedName>
</protein>
<gene>
    <name evidence="2" type="ORF">HQ38_04630</name>
</gene>
<dbReference type="AlphaFoldDB" id="A0AB34PI82"/>
<evidence type="ECO:0000313" key="2">
    <source>
        <dbReference type="EMBL" id="KGN95071.1"/>
    </source>
</evidence>
<evidence type="ECO:0000313" key="3">
    <source>
        <dbReference type="Proteomes" id="UP000030136"/>
    </source>
</evidence>
<accession>A0AB34PI82</accession>
<feature type="compositionally biased region" description="Basic and acidic residues" evidence="1">
    <location>
        <begin position="174"/>
        <end position="184"/>
    </location>
</feature>
<feature type="region of interest" description="Disordered" evidence="1">
    <location>
        <begin position="174"/>
        <end position="199"/>
    </location>
</feature>
<evidence type="ECO:0000256" key="1">
    <source>
        <dbReference type="SAM" id="MobiDB-lite"/>
    </source>
</evidence>
<evidence type="ECO:0008006" key="4">
    <source>
        <dbReference type="Google" id="ProtNLM"/>
    </source>
</evidence>
<dbReference type="InterPro" id="IPR025632">
    <property type="entry name" value="DUF4290"/>
</dbReference>
<dbReference type="EMBL" id="JQJC01000012">
    <property type="protein sequence ID" value="KGN95071.1"/>
    <property type="molecule type" value="Genomic_DNA"/>
</dbReference>
<comment type="caution">
    <text evidence="2">The sequence shown here is derived from an EMBL/GenBank/DDBJ whole genome shotgun (WGS) entry which is preliminary data.</text>
</comment>
<organism evidence="2 3">
    <name type="scientific">Porphyromonas crevioricanis</name>
    <dbReference type="NCBI Taxonomy" id="393921"/>
    <lineage>
        <taxon>Bacteria</taxon>
        <taxon>Pseudomonadati</taxon>
        <taxon>Bacteroidota</taxon>
        <taxon>Bacteroidia</taxon>
        <taxon>Bacteroidales</taxon>
        <taxon>Porphyromonadaceae</taxon>
        <taxon>Porphyromonas</taxon>
    </lineage>
</organism>
<sequence>MKYSKQPALALPEYGRNIQNMVNHCLSIPDRVERNFCARSIVRIMSGMFPEFKVNNGNNENVYWDHLAIMADFKLDIDYPCEVIRKDQLEKQPTKVPYPDNDIIYRHYGHIVQELIKKASEMEPGEEREALSLMIANQMKRSYANWNKPEVTDFRIFKDLYEFSDGEIELSEDRHILSKPEIHQQDNTTKQGNKKKKKK</sequence>
<proteinExistence type="predicted"/>
<dbReference type="Pfam" id="PF14123">
    <property type="entry name" value="DUF4290"/>
    <property type="match status" value="1"/>
</dbReference>
<name>A0AB34PI82_9PORP</name>